<dbReference type="EMBL" id="JYDP01000026">
    <property type="protein sequence ID" value="KRZ14206.1"/>
    <property type="molecule type" value="Genomic_DNA"/>
</dbReference>
<protein>
    <submittedName>
        <fullName evidence="1">Uncharacterized protein</fullName>
    </submittedName>
</protein>
<dbReference type="Proteomes" id="UP000055024">
    <property type="component" value="Unassembled WGS sequence"/>
</dbReference>
<name>A0A0V1HTV6_9BILA</name>
<reference evidence="1 2" key="1">
    <citation type="submission" date="2015-01" db="EMBL/GenBank/DDBJ databases">
        <title>Evolution of Trichinella species and genotypes.</title>
        <authorList>
            <person name="Korhonen P.K."/>
            <person name="Edoardo P."/>
            <person name="Giuseppe L.R."/>
            <person name="Gasser R.B."/>
        </authorList>
    </citation>
    <scope>NUCLEOTIDE SEQUENCE [LARGE SCALE GENOMIC DNA]</scope>
    <source>
        <strain evidence="1">ISS1029</strain>
    </source>
</reference>
<evidence type="ECO:0000313" key="2">
    <source>
        <dbReference type="Proteomes" id="UP000055024"/>
    </source>
</evidence>
<organism evidence="1 2">
    <name type="scientific">Trichinella zimbabwensis</name>
    <dbReference type="NCBI Taxonomy" id="268475"/>
    <lineage>
        <taxon>Eukaryota</taxon>
        <taxon>Metazoa</taxon>
        <taxon>Ecdysozoa</taxon>
        <taxon>Nematoda</taxon>
        <taxon>Enoplea</taxon>
        <taxon>Dorylaimia</taxon>
        <taxon>Trichinellida</taxon>
        <taxon>Trichinellidae</taxon>
        <taxon>Trichinella</taxon>
    </lineage>
</organism>
<dbReference type="OrthoDB" id="10356677at2759"/>
<comment type="caution">
    <text evidence="1">The sequence shown here is derived from an EMBL/GenBank/DDBJ whole genome shotgun (WGS) entry which is preliminary data.</text>
</comment>
<keyword evidence="2" id="KW-1185">Reference proteome</keyword>
<gene>
    <name evidence="1" type="ORF">T11_3338</name>
</gene>
<proteinExistence type="predicted"/>
<sequence length="63" mass="7009">MNVDMNKETMNMHAYLPSSALPGWPGIFTMLRTLCQIKSFSDPGSEPLLVCNYCARRTIGTKA</sequence>
<evidence type="ECO:0000313" key="1">
    <source>
        <dbReference type="EMBL" id="KRZ14206.1"/>
    </source>
</evidence>
<dbReference type="AlphaFoldDB" id="A0A0V1HTV6"/>
<accession>A0A0V1HTV6</accession>